<evidence type="ECO:0000313" key="8">
    <source>
        <dbReference type="EMBL" id="KAJ1925240.1"/>
    </source>
</evidence>
<dbReference type="PRINTS" id="PR00320">
    <property type="entry name" value="GPROTEINBRPT"/>
</dbReference>
<dbReference type="PROSITE" id="PS50294">
    <property type="entry name" value="WD_REPEATS_REGION"/>
    <property type="match status" value="5"/>
</dbReference>
<dbReference type="InterPro" id="IPR001810">
    <property type="entry name" value="F-box_dom"/>
</dbReference>
<evidence type="ECO:0000256" key="3">
    <source>
        <dbReference type="ARBA" id="ARBA00023163"/>
    </source>
</evidence>
<evidence type="ECO:0008006" key="10">
    <source>
        <dbReference type="Google" id="ProtNLM"/>
    </source>
</evidence>
<dbReference type="GO" id="GO:0010992">
    <property type="term" value="P:ubiquitin recycling"/>
    <property type="evidence" value="ECO:0007669"/>
    <property type="project" value="TreeGrafter"/>
</dbReference>
<feature type="repeat" description="WD" evidence="4">
    <location>
        <begin position="386"/>
        <end position="415"/>
    </location>
</feature>
<feature type="repeat" description="WD" evidence="4">
    <location>
        <begin position="163"/>
        <end position="204"/>
    </location>
</feature>
<evidence type="ECO:0000259" key="7">
    <source>
        <dbReference type="PROSITE" id="PS51913"/>
    </source>
</evidence>
<feature type="domain" description="F-box" evidence="6">
    <location>
        <begin position="20"/>
        <end position="66"/>
    </location>
</feature>
<feature type="compositionally biased region" description="Gly residues" evidence="5">
    <location>
        <begin position="551"/>
        <end position="564"/>
    </location>
</feature>
<dbReference type="Pfam" id="PF12937">
    <property type="entry name" value="F-box-like"/>
    <property type="match status" value="1"/>
</dbReference>
<dbReference type="EMBL" id="JANBPT010000232">
    <property type="protein sequence ID" value="KAJ1925240.1"/>
    <property type="molecule type" value="Genomic_DNA"/>
</dbReference>
<dbReference type="InterPro" id="IPR007759">
    <property type="entry name" value="Asxl_HARE-HTH"/>
</dbReference>
<keyword evidence="9" id="KW-1185">Reference proteome</keyword>
<feature type="region of interest" description="Disordered" evidence="5">
    <location>
        <begin position="535"/>
        <end position="623"/>
    </location>
</feature>
<organism evidence="8 9">
    <name type="scientific">Tieghemiomyces parasiticus</name>
    <dbReference type="NCBI Taxonomy" id="78921"/>
    <lineage>
        <taxon>Eukaryota</taxon>
        <taxon>Fungi</taxon>
        <taxon>Fungi incertae sedis</taxon>
        <taxon>Zoopagomycota</taxon>
        <taxon>Kickxellomycotina</taxon>
        <taxon>Dimargaritomycetes</taxon>
        <taxon>Dimargaritales</taxon>
        <taxon>Dimargaritaceae</taxon>
        <taxon>Tieghemiomyces</taxon>
    </lineage>
</organism>
<dbReference type="GO" id="GO:0043130">
    <property type="term" value="F:ubiquitin binding"/>
    <property type="evidence" value="ECO:0007669"/>
    <property type="project" value="TreeGrafter"/>
</dbReference>
<dbReference type="SUPFAM" id="SSF50978">
    <property type="entry name" value="WD40 repeat-like"/>
    <property type="match status" value="1"/>
</dbReference>
<dbReference type="PROSITE" id="PS50181">
    <property type="entry name" value="FBOX"/>
    <property type="match status" value="1"/>
</dbReference>
<dbReference type="GO" id="GO:0005737">
    <property type="term" value="C:cytoplasm"/>
    <property type="evidence" value="ECO:0007669"/>
    <property type="project" value="TreeGrafter"/>
</dbReference>
<evidence type="ECO:0000256" key="2">
    <source>
        <dbReference type="ARBA" id="ARBA00022737"/>
    </source>
</evidence>
<evidence type="ECO:0000256" key="1">
    <source>
        <dbReference type="ARBA" id="ARBA00022574"/>
    </source>
</evidence>
<dbReference type="PROSITE" id="PS50082">
    <property type="entry name" value="WD_REPEATS_2"/>
    <property type="match status" value="5"/>
</dbReference>
<evidence type="ECO:0000256" key="5">
    <source>
        <dbReference type="SAM" id="MobiDB-lite"/>
    </source>
</evidence>
<name>A0A9W8A7F4_9FUNG</name>
<dbReference type="Proteomes" id="UP001150569">
    <property type="component" value="Unassembled WGS sequence"/>
</dbReference>
<dbReference type="InterPro" id="IPR036047">
    <property type="entry name" value="F-box-like_dom_sf"/>
</dbReference>
<keyword evidence="3" id="KW-0804">Transcription</keyword>
<dbReference type="SMART" id="SM00320">
    <property type="entry name" value="WD40"/>
    <property type="match status" value="7"/>
</dbReference>
<comment type="caution">
    <text evidence="8">The sequence shown here is derived from an EMBL/GenBank/DDBJ whole genome shotgun (WGS) entry which is preliminary data.</text>
</comment>
<dbReference type="SUPFAM" id="SSF81383">
    <property type="entry name" value="F-box domain"/>
    <property type="match status" value="1"/>
</dbReference>
<dbReference type="InterPro" id="IPR015943">
    <property type="entry name" value="WD40/YVTN_repeat-like_dom_sf"/>
</dbReference>
<dbReference type="PANTHER" id="PTHR19849:SF1">
    <property type="entry name" value="F-BOX_WD REPEAT-CONTAINING PROTEIN 7"/>
    <property type="match status" value="1"/>
</dbReference>
<dbReference type="SMART" id="SM00256">
    <property type="entry name" value="FBOX"/>
    <property type="match status" value="1"/>
</dbReference>
<sequence>MKGKHPFKLPMATSPIGSPRDLISALPTELALRCLRYLPAPSLVAAARTCRRWQVLCSDQTLWYRLCRKHNYLPRILERYPHSTLTHAGLVEHAHLAPMGEAASPNPTHHHRRAALRLAEYLNHYAPPLTSASRAVVNWGREFQYYYTLGTNWLRGKYESRDFRGHTDVILAVRIDPARRLVFSGSSDHVVKVWSLDTHRCTRTLTGHTAAVSCLDYDPRTGVLVTGSWDGTAQVWTTTPDPIPHTATNFKASETVPLAALPGLTADTLAHLNGQATPVGPAPVAGRPVYTRRHVLDHGEEVICLRSKGDEIVVGTGSGLVQLWDAVTGTCRAIYNMHSATASGAGAHDPDSVVGCVDFNAEFIYVGIGSSVAVFDRRTERVLAYIGNHSSSVTALKLDADHLVSGAEDSSLLVWHHDPAPTVPTPTPAAPFPFSRVEPQMLHGHLSGVRCLQTHGDRLCTGSYDTTIRVWSVGRDREGCILKLKGHIGDVNAIDMTDSLIVSGSDDGVVKVWDFGLPGTLPPPYLVDAEGYLHQPRGRSTSSSGRTATAGSGGSGTGGNGGGPSNSPSRRRRWDDSGSTSSSPAKRRSRGPSSSPPGGSGATGGANPSASLASRAASKTVPTSTTVATSISHTMAPLTWLDACTQILAATPEPLSCQTVYDRIQKASFASLFLNRGRTPLNTLSKTLHSHARGPRARFCLIAGPVSNRFTLNPGFRRKLRDAMAH</sequence>
<evidence type="ECO:0000313" key="9">
    <source>
        <dbReference type="Proteomes" id="UP001150569"/>
    </source>
</evidence>
<dbReference type="AlphaFoldDB" id="A0A9W8A7F4"/>
<dbReference type="CDD" id="cd00200">
    <property type="entry name" value="WD40"/>
    <property type="match status" value="1"/>
</dbReference>
<reference evidence="8" key="1">
    <citation type="submission" date="2022-07" db="EMBL/GenBank/DDBJ databases">
        <title>Phylogenomic reconstructions and comparative analyses of Kickxellomycotina fungi.</title>
        <authorList>
            <person name="Reynolds N.K."/>
            <person name="Stajich J.E."/>
            <person name="Barry K."/>
            <person name="Grigoriev I.V."/>
            <person name="Crous P."/>
            <person name="Smith M.E."/>
        </authorList>
    </citation>
    <scope>NUCLEOTIDE SEQUENCE</scope>
    <source>
        <strain evidence="8">RSA 861</strain>
    </source>
</reference>
<feature type="compositionally biased region" description="Low complexity" evidence="5">
    <location>
        <begin position="538"/>
        <end position="550"/>
    </location>
</feature>
<keyword evidence="1 4" id="KW-0853">WD repeat</keyword>
<feature type="repeat" description="WD" evidence="4">
    <location>
        <begin position="442"/>
        <end position="473"/>
    </location>
</feature>
<dbReference type="PANTHER" id="PTHR19849">
    <property type="entry name" value="PHOSPHOLIPASE A-2-ACTIVATING PROTEIN"/>
    <property type="match status" value="1"/>
</dbReference>
<keyword evidence="2" id="KW-0677">Repeat</keyword>
<evidence type="ECO:0000256" key="4">
    <source>
        <dbReference type="PROSITE-ProRule" id="PRU00221"/>
    </source>
</evidence>
<dbReference type="Gene3D" id="1.20.1280.50">
    <property type="match status" value="1"/>
</dbReference>
<dbReference type="InterPro" id="IPR001680">
    <property type="entry name" value="WD40_rpt"/>
</dbReference>
<dbReference type="GO" id="GO:0043161">
    <property type="term" value="P:proteasome-mediated ubiquitin-dependent protein catabolic process"/>
    <property type="evidence" value="ECO:0007669"/>
    <property type="project" value="TreeGrafter"/>
</dbReference>
<dbReference type="PROSITE" id="PS51913">
    <property type="entry name" value="HTH_HARE"/>
    <property type="match status" value="1"/>
</dbReference>
<feature type="repeat" description="WD" evidence="4">
    <location>
        <begin position="484"/>
        <end position="514"/>
    </location>
</feature>
<proteinExistence type="predicted"/>
<dbReference type="Gene3D" id="2.130.10.10">
    <property type="entry name" value="YVTN repeat-like/Quinoprotein amine dehydrogenase"/>
    <property type="match status" value="2"/>
</dbReference>
<dbReference type="Pfam" id="PF05066">
    <property type="entry name" value="HARE-HTH"/>
    <property type="match status" value="1"/>
</dbReference>
<evidence type="ECO:0000259" key="6">
    <source>
        <dbReference type="PROSITE" id="PS50181"/>
    </source>
</evidence>
<feature type="domain" description="HTH HARE-type" evidence="7">
    <location>
        <begin position="638"/>
        <end position="715"/>
    </location>
</feature>
<dbReference type="Pfam" id="PF00400">
    <property type="entry name" value="WD40"/>
    <property type="match status" value="5"/>
</dbReference>
<dbReference type="GO" id="GO:0006355">
    <property type="term" value="P:regulation of DNA-templated transcription"/>
    <property type="evidence" value="ECO:0007669"/>
    <property type="project" value="InterPro"/>
</dbReference>
<accession>A0A9W8A7F4</accession>
<gene>
    <name evidence="8" type="ORF">IWQ60_004675</name>
</gene>
<dbReference type="OrthoDB" id="674604at2759"/>
<dbReference type="GO" id="GO:0005634">
    <property type="term" value="C:nucleus"/>
    <property type="evidence" value="ECO:0007669"/>
    <property type="project" value="TreeGrafter"/>
</dbReference>
<dbReference type="InterPro" id="IPR036322">
    <property type="entry name" value="WD40_repeat_dom_sf"/>
</dbReference>
<feature type="repeat" description="WD" evidence="4">
    <location>
        <begin position="205"/>
        <end position="236"/>
    </location>
</feature>
<dbReference type="InterPro" id="IPR020472">
    <property type="entry name" value="WD40_PAC1"/>
</dbReference>
<protein>
    <recommendedName>
        <fullName evidence="10">F-box domain-containing protein</fullName>
    </recommendedName>
</protein>